<feature type="transmembrane region" description="Helical" evidence="9">
    <location>
        <begin position="6"/>
        <end position="29"/>
    </location>
</feature>
<feature type="transmembrane region" description="Helical" evidence="9">
    <location>
        <begin position="265"/>
        <end position="285"/>
    </location>
</feature>
<reference evidence="10 11" key="1">
    <citation type="journal article" date="2024" name="Front. Microbiol.">
        <title>Novel thermophilic genera Geochorda gen. nov. and Carboxydochorda gen. nov. from the deep terrestrial subsurface reveal the ecophysiological diversity in the class Limnochordia.</title>
        <authorList>
            <person name="Karnachuk O.V."/>
            <person name="Lukina A.P."/>
            <person name="Avakyan M.R."/>
            <person name="Kadnikov V.V."/>
            <person name="Begmatov S."/>
            <person name="Beletsky A.V."/>
            <person name="Vlasova K.G."/>
            <person name="Novikov A.A."/>
            <person name="Shcherbakova V.A."/>
            <person name="Mardanov A.V."/>
            <person name="Ravin N.V."/>
        </authorList>
    </citation>
    <scope>NUCLEOTIDE SEQUENCE [LARGE SCALE GENOMIC DNA]</scope>
    <source>
        <strain evidence="10 11">L945</strain>
    </source>
</reference>
<evidence type="ECO:0000256" key="6">
    <source>
        <dbReference type="ARBA" id="ARBA00022989"/>
    </source>
</evidence>
<protein>
    <submittedName>
        <fullName evidence="10">Branched-chain amino acid ABC transporter permease</fullName>
    </submittedName>
</protein>
<dbReference type="InterPro" id="IPR001851">
    <property type="entry name" value="ABC_transp_permease"/>
</dbReference>
<sequence length="286" mass="29760">MVLADVLVSGVLMGLVYALLALGLTIIFGVMDTVNFAHGEFLMIGMYAAWLTATYVFPDPLAGLPVAAAVGALLGVAAYALLVRRLLRGPMVAQLFGTFGLMLFLRYGALAVFGPNVRSVTHGVLLGKRVLLGGIVLDATRLAAAAGSAVLFGLVYVLLQRTRVGVALRATAVSREAAQYMGIDTERMNALGWAIGGATAGMAGALLTNFYYVSPTAGTLFAMITFTAVALGGFGSVPGAFVAGILVGVVQMLAAQYVAAELKLAFVYLVYFLAVMIRPQGLLGVR</sequence>
<dbReference type="Proteomes" id="UP001332192">
    <property type="component" value="Chromosome"/>
</dbReference>
<feature type="transmembrane region" description="Helical" evidence="9">
    <location>
        <begin position="41"/>
        <end position="58"/>
    </location>
</feature>
<evidence type="ECO:0000256" key="9">
    <source>
        <dbReference type="SAM" id="Phobius"/>
    </source>
</evidence>
<gene>
    <name evidence="10" type="ORF">U7230_02725</name>
</gene>
<dbReference type="InterPro" id="IPR052157">
    <property type="entry name" value="BCAA_transport_permease"/>
</dbReference>
<keyword evidence="11" id="KW-1185">Reference proteome</keyword>
<dbReference type="PANTHER" id="PTHR11795">
    <property type="entry name" value="BRANCHED-CHAIN AMINO ACID TRANSPORT SYSTEM PERMEASE PROTEIN LIVH"/>
    <property type="match status" value="1"/>
</dbReference>
<evidence type="ECO:0000256" key="2">
    <source>
        <dbReference type="ARBA" id="ARBA00022448"/>
    </source>
</evidence>
<keyword evidence="3" id="KW-1003">Cell membrane</keyword>
<evidence type="ECO:0000256" key="8">
    <source>
        <dbReference type="ARBA" id="ARBA00037998"/>
    </source>
</evidence>
<proteinExistence type="inferred from homology"/>
<dbReference type="RefSeq" id="WP_324717215.1">
    <property type="nucleotide sequence ID" value="NZ_CP141615.1"/>
</dbReference>
<accession>A0ABZ1BYZ0</accession>
<evidence type="ECO:0000256" key="4">
    <source>
        <dbReference type="ARBA" id="ARBA00022692"/>
    </source>
</evidence>
<evidence type="ECO:0000313" key="10">
    <source>
        <dbReference type="EMBL" id="WRP17944.1"/>
    </source>
</evidence>
<evidence type="ECO:0000256" key="7">
    <source>
        <dbReference type="ARBA" id="ARBA00023136"/>
    </source>
</evidence>
<evidence type="ECO:0000256" key="5">
    <source>
        <dbReference type="ARBA" id="ARBA00022970"/>
    </source>
</evidence>
<comment type="subcellular location">
    <subcellularLocation>
        <location evidence="1">Cell membrane</location>
        <topology evidence="1">Multi-pass membrane protein</topology>
    </subcellularLocation>
</comment>
<feature type="transmembrane region" description="Helical" evidence="9">
    <location>
        <begin position="95"/>
        <end position="115"/>
    </location>
</feature>
<organism evidence="10 11">
    <name type="scientific">Carboxydichorda subterranea</name>
    <dbReference type="NCBI Taxonomy" id="3109565"/>
    <lineage>
        <taxon>Bacteria</taxon>
        <taxon>Bacillati</taxon>
        <taxon>Bacillota</taxon>
        <taxon>Limnochordia</taxon>
        <taxon>Limnochordales</taxon>
        <taxon>Geochordaceae</taxon>
        <taxon>Carboxydichorda</taxon>
    </lineage>
</organism>
<dbReference type="PANTHER" id="PTHR11795:SF445">
    <property type="entry name" value="AMINO ACID ABC TRANSPORTER PERMEASE PROTEIN"/>
    <property type="match status" value="1"/>
</dbReference>
<evidence type="ECO:0000256" key="1">
    <source>
        <dbReference type="ARBA" id="ARBA00004651"/>
    </source>
</evidence>
<comment type="similarity">
    <text evidence="8">Belongs to the binding-protein-dependent transport system permease family. LivHM subfamily.</text>
</comment>
<feature type="transmembrane region" description="Helical" evidence="9">
    <location>
        <begin position="135"/>
        <end position="159"/>
    </location>
</feature>
<keyword evidence="5" id="KW-0029">Amino-acid transport</keyword>
<name>A0ABZ1BYZ0_9FIRM</name>
<feature type="transmembrane region" description="Helical" evidence="9">
    <location>
        <begin position="190"/>
        <end position="211"/>
    </location>
</feature>
<feature type="transmembrane region" description="Helical" evidence="9">
    <location>
        <begin position="64"/>
        <end position="83"/>
    </location>
</feature>
<keyword evidence="7 9" id="KW-0472">Membrane</keyword>
<dbReference type="EMBL" id="CP141615">
    <property type="protein sequence ID" value="WRP17944.1"/>
    <property type="molecule type" value="Genomic_DNA"/>
</dbReference>
<evidence type="ECO:0000256" key="3">
    <source>
        <dbReference type="ARBA" id="ARBA00022475"/>
    </source>
</evidence>
<dbReference type="CDD" id="cd06582">
    <property type="entry name" value="TM_PBP1_LivH_like"/>
    <property type="match status" value="1"/>
</dbReference>
<dbReference type="Pfam" id="PF02653">
    <property type="entry name" value="BPD_transp_2"/>
    <property type="match status" value="1"/>
</dbReference>
<keyword evidence="6 9" id="KW-1133">Transmembrane helix</keyword>
<keyword evidence="2" id="KW-0813">Transport</keyword>
<evidence type="ECO:0000313" key="11">
    <source>
        <dbReference type="Proteomes" id="UP001332192"/>
    </source>
</evidence>
<keyword evidence="4 9" id="KW-0812">Transmembrane</keyword>